<protein>
    <submittedName>
        <fullName evidence="1">Uncharacterized protein</fullName>
    </submittedName>
</protein>
<feature type="non-terminal residue" evidence="1">
    <location>
        <position position="34"/>
    </location>
</feature>
<evidence type="ECO:0000313" key="1">
    <source>
        <dbReference type="EMBL" id="EGH27042.1"/>
    </source>
</evidence>
<accession>A0A656GMG4</accession>
<comment type="caution">
    <text evidence="1">The sequence shown here is derived from an EMBL/GenBank/DDBJ whole genome shotgun (WGS) entry which is preliminary data.</text>
</comment>
<gene>
    <name evidence="1" type="ORF">PSYMO_38363</name>
</gene>
<name>A0A656GMG4_PSEA0</name>
<dbReference type="EMBL" id="AEAG01003242">
    <property type="protein sequence ID" value="EGH27042.1"/>
    <property type="molecule type" value="Genomic_DNA"/>
</dbReference>
<sequence>MAGGESIAAAPMIRALLLQYSFEHTDEGPSQLSR</sequence>
<reference evidence="1 2" key="1">
    <citation type="journal article" date="2011" name="PLoS Pathog.">
        <title>Dynamic evolution of pathogenicity revealed by sequencing and comparative genomics of 19 Pseudomonas syringae isolates.</title>
        <authorList>
            <person name="Baltrus D.A."/>
            <person name="Nishimura M.T."/>
            <person name="Romanchuk A."/>
            <person name="Chang J.H."/>
            <person name="Mukhtar M.S."/>
            <person name="Cherkis K."/>
            <person name="Roach J."/>
            <person name="Grant S.R."/>
            <person name="Jones C.D."/>
            <person name="Dangl J.L."/>
        </authorList>
    </citation>
    <scope>NUCLEOTIDE SEQUENCE [LARGE SCALE GENOMIC DNA]</scope>
    <source>
        <strain evidence="1 2">301020</strain>
    </source>
</reference>
<evidence type="ECO:0000313" key="2">
    <source>
        <dbReference type="Proteomes" id="UP000003465"/>
    </source>
</evidence>
<dbReference type="AlphaFoldDB" id="A0A656GMG4"/>
<organism evidence="1 2">
    <name type="scientific">Pseudomonas amygdali pv. mori str. 301020</name>
    <dbReference type="NCBI Taxonomy" id="629261"/>
    <lineage>
        <taxon>Bacteria</taxon>
        <taxon>Pseudomonadati</taxon>
        <taxon>Pseudomonadota</taxon>
        <taxon>Gammaproteobacteria</taxon>
        <taxon>Pseudomonadales</taxon>
        <taxon>Pseudomonadaceae</taxon>
        <taxon>Pseudomonas</taxon>
        <taxon>Pseudomonas amygdali</taxon>
    </lineage>
</organism>
<dbReference type="Proteomes" id="UP000003465">
    <property type="component" value="Unassembled WGS sequence"/>
</dbReference>
<proteinExistence type="predicted"/>